<dbReference type="Pfam" id="PF03452">
    <property type="entry name" value="Anp1"/>
    <property type="match status" value="1"/>
</dbReference>
<evidence type="ECO:0000313" key="7">
    <source>
        <dbReference type="Proteomes" id="UP001153620"/>
    </source>
</evidence>
<evidence type="ECO:0000256" key="4">
    <source>
        <dbReference type="SAM" id="SignalP"/>
    </source>
</evidence>
<dbReference type="OrthoDB" id="47375at2759"/>
<comment type="similarity">
    <text evidence="1">Belongs to the glycosyltransferase 25 family.</text>
</comment>
<feature type="chain" id="PRO_5040395857" description="Glycosyl transferase family 25 domain-containing protein" evidence="4">
    <location>
        <begin position="23"/>
        <end position="611"/>
    </location>
</feature>
<keyword evidence="7" id="KW-1185">Reference proteome</keyword>
<proteinExistence type="inferred from homology"/>
<dbReference type="PANTHER" id="PTHR10730:SF53">
    <property type="entry name" value="GLYCOSYLTRANSFERASE 25 FAMILY MEMBER"/>
    <property type="match status" value="1"/>
</dbReference>
<reference evidence="6" key="2">
    <citation type="submission" date="2022-10" db="EMBL/GenBank/DDBJ databases">
        <authorList>
            <consortium name="ENA_rothamsted_submissions"/>
            <consortium name="culmorum"/>
            <person name="King R."/>
        </authorList>
    </citation>
    <scope>NUCLEOTIDE SEQUENCE</scope>
</reference>
<organism evidence="6 7">
    <name type="scientific">Chironomus riparius</name>
    <dbReference type="NCBI Taxonomy" id="315576"/>
    <lineage>
        <taxon>Eukaryota</taxon>
        <taxon>Metazoa</taxon>
        <taxon>Ecdysozoa</taxon>
        <taxon>Arthropoda</taxon>
        <taxon>Hexapoda</taxon>
        <taxon>Insecta</taxon>
        <taxon>Pterygota</taxon>
        <taxon>Neoptera</taxon>
        <taxon>Endopterygota</taxon>
        <taxon>Diptera</taxon>
        <taxon>Nematocera</taxon>
        <taxon>Chironomoidea</taxon>
        <taxon>Chironomidae</taxon>
        <taxon>Chironominae</taxon>
        <taxon>Chironomus</taxon>
    </lineage>
</organism>
<feature type="signal peptide" evidence="4">
    <location>
        <begin position="1"/>
        <end position="22"/>
    </location>
</feature>
<keyword evidence="2" id="KW-0328">Glycosyltransferase</keyword>
<dbReference type="Gene3D" id="3.90.550.10">
    <property type="entry name" value="Spore Coat Polysaccharide Biosynthesis Protein SpsA, Chain A"/>
    <property type="match status" value="1"/>
</dbReference>
<dbReference type="EMBL" id="OU895879">
    <property type="protein sequence ID" value="CAG9806604.1"/>
    <property type="molecule type" value="Genomic_DNA"/>
</dbReference>
<dbReference type="PANTHER" id="PTHR10730">
    <property type="entry name" value="PROCOLLAGEN-LYSINE,2-OXOGLUTARATE 5-DIOXYGENASE/GLYCOSYLTRANSFERASE 25 FAMILY MEMBER"/>
    <property type="match status" value="1"/>
</dbReference>
<evidence type="ECO:0000256" key="1">
    <source>
        <dbReference type="ARBA" id="ARBA00006721"/>
    </source>
</evidence>
<keyword evidence="3" id="KW-0808">Transferase</keyword>
<dbReference type="Proteomes" id="UP001153620">
    <property type="component" value="Chromosome 3"/>
</dbReference>
<dbReference type="InterPro" id="IPR050757">
    <property type="entry name" value="Collagen_mod_GT25"/>
</dbReference>
<dbReference type="GO" id="GO:0050211">
    <property type="term" value="F:procollagen galactosyltransferase activity"/>
    <property type="evidence" value="ECO:0007669"/>
    <property type="project" value="TreeGrafter"/>
</dbReference>
<feature type="domain" description="Glycosyl transferase family 25" evidence="5">
    <location>
        <begin position="348"/>
        <end position="528"/>
    </location>
</feature>
<sequence>MECVKIFIVLFLIFLFKYSTTSDNTNDEQQDEIIIPKDIISDNNQLYKKPSVMIVTLVRNKAHTLPLFLTYLEEQKYPKDRISLYFVTDHNIDNSREILEVWLTKVQSLYHSIHYQYDESKKLRKGETNVTHWPDERFKDLIKLKENALEYARQSWADYVFFLDADALLTTDDTLDVLISLNKAVVAPMLVSEGLYSNFWCGMSSDYYYRRTDDYKKIRNHELVGEHIVPMVHSAVLIDLKRTRSDFLTFNATNLNNFYSDKFFDGPIDDIIIFAISAKYSRTEMVISNTKFYGYILVPLDQDDLLEKDYEQIMNTKVAIVHRYDEIRVLPELKTYVKYPPMTRLTFSEIFMINLKRRPERKLKMDLTLKELGIEYTHFEAVDGKKLTDEEIAAKGIILMPEYEDPYHKRPMKLGEIGCFLSHYMIWQKMVENNLQEVLILEDDIKFEPYFREHAIQMMEEARRIGGYDLIYFGRKRLDDNEQYIDQSTNFVKVSYTYWTLAYAITLEGAKKLLAAEPLKRLLPVDEFLPIMFDQHPNDTWKFNYENRNVVAWSVQPLILYPTHYTGEEGYISDTEDSKQIEVDLLADKSLKNMKENIMHHAQHGHDGSEL</sequence>
<evidence type="ECO:0000256" key="3">
    <source>
        <dbReference type="ARBA" id="ARBA00022679"/>
    </source>
</evidence>
<evidence type="ECO:0000313" key="6">
    <source>
        <dbReference type="EMBL" id="CAG9806604.1"/>
    </source>
</evidence>
<protein>
    <recommendedName>
        <fullName evidence="5">Glycosyl transferase family 25 domain-containing protein</fullName>
    </recommendedName>
</protein>
<accession>A0A9N9S019</accession>
<dbReference type="Pfam" id="PF01755">
    <property type="entry name" value="Glyco_transf_25"/>
    <property type="match status" value="1"/>
</dbReference>
<keyword evidence="4" id="KW-0732">Signal</keyword>
<evidence type="ECO:0000256" key="2">
    <source>
        <dbReference type="ARBA" id="ARBA00022676"/>
    </source>
</evidence>
<dbReference type="InterPro" id="IPR002654">
    <property type="entry name" value="Glyco_trans_25"/>
</dbReference>
<evidence type="ECO:0000259" key="5">
    <source>
        <dbReference type="Pfam" id="PF01755"/>
    </source>
</evidence>
<dbReference type="InterPro" id="IPR029044">
    <property type="entry name" value="Nucleotide-diphossugar_trans"/>
</dbReference>
<reference evidence="6" key="1">
    <citation type="submission" date="2022-01" db="EMBL/GenBank/DDBJ databases">
        <authorList>
            <person name="King R."/>
        </authorList>
    </citation>
    <scope>NUCLEOTIDE SEQUENCE</scope>
</reference>
<name>A0A9N9S019_9DIPT</name>
<dbReference type="SUPFAM" id="SSF53448">
    <property type="entry name" value="Nucleotide-diphospho-sugar transferases"/>
    <property type="match status" value="1"/>
</dbReference>
<dbReference type="AlphaFoldDB" id="A0A9N9S019"/>
<dbReference type="CDD" id="cd06532">
    <property type="entry name" value="Glyco_transf_25"/>
    <property type="match status" value="1"/>
</dbReference>
<gene>
    <name evidence="6" type="ORF">CHIRRI_LOCUS9459</name>
</gene>